<feature type="region of interest" description="Disordered" evidence="3">
    <location>
        <begin position="238"/>
        <end position="277"/>
    </location>
</feature>
<reference evidence="5 6" key="1">
    <citation type="journal article" date="2019" name="Nat. Ecol. Evol.">
        <title>Megaphylogeny resolves global patterns of mushroom evolution.</title>
        <authorList>
            <person name="Varga T."/>
            <person name="Krizsan K."/>
            <person name="Foldi C."/>
            <person name="Dima B."/>
            <person name="Sanchez-Garcia M."/>
            <person name="Sanchez-Ramirez S."/>
            <person name="Szollosi G.J."/>
            <person name="Szarkandi J.G."/>
            <person name="Papp V."/>
            <person name="Albert L."/>
            <person name="Andreopoulos W."/>
            <person name="Angelini C."/>
            <person name="Antonin V."/>
            <person name="Barry K.W."/>
            <person name="Bougher N.L."/>
            <person name="Buchanan P."/>
            <person name="Buyck B."/>
            <person name="Bense V."/>
            <person name="Catcheside P."/>
            <person name="Chovatia M."/>
            <person name="Cooper J."/>
            <person name="Damon W."/>
            <person name="Desjardin D."/>
            <person name="Finy P."/>
            <person name="Geml J."/>
            <person name="Haridas S."/>
            <person name="Hughes K."/>
            <person name="Justo A."/>
            <person name="Karasinski D."/>
            <person name="Kautmanova I."/>
            <person name="Kiss B."/>
            <person name="Kocsube S."/>
            <person name="Kotiranta H."/>
            <person name="LaButti K.M."/>
            <person name="Lechner B.E."/>
            <person name="Liimatainen K."/>
            <person name="Lipzen A."/>
            <person name="Lukacs Z."/>
            <person name="Mihaltcheva S."/>
            <person name="Morgado L.N."/>
            <person name="Niskanen T."/>
            <person name="Noordeloos M.E."/>
            <person name="Ohm R.A."/>
            <person name="Ortiz-Santana B."/>
            <person name="Ovrebo C."/>
            <person name="Racz N."/>
            <person name="Riley R."/>
            <person name="Savchenko A."/>
            <person name="Shiryaev A."/>
            <person name="Soop K."/>
            <person name="Spirin V."/>
            <person name="Szebenyi C."/>
            <person name="Tomsovsky M."/>
            <person name="Tulloss R.E."/>
            <person name="Uehling J."/>
            <person name="Grigoriev I.V."/>
            <person name="Vagvolgyi C."/>
            <person name="Papp T."/>
            <person name="Martin F.M."/>
            <person name="Miettinen O."/>
            <person name="Hibbett D.S."/>
            <person name="Nagy L.G."/>
        </authorList>
    </citation>
    <scope>NUCLEOTIDE SEQUENCE [LARGE SCALE GENOMIC DNA]</scope>
    <source>
        <strain evidence="5 6">CBS 121175</strain>
    </source>
</reference>
<keyword evidence="2" id="KW-0175">Coiled coil</keyword>
<name>A0A5C3KET8_COPMA</name>
<sequence length="378" mass="42549">RFYGQEGKDTVSSKDFLKDIKICYRSASEEQKTDYIADHLGTNSPAEKWYDGLGGDVKKTWATFEAEFFKQFPPPQEAKRGKEEVERELLSAELLASELGKMVQKGGTDVWAHVAFADRLLQLAKEAGIEKTNECIWQVRDKLPTPLRDKIASTHTSWTAFCDSIRLVDTTAVKDALERDRQLEEVREQLANQKRELQRQTALLEQQRTRISSETTAATAALTAKLNAMSLTTPQWMREGQGSQPSQGYGVSAPIRRQNTTSTSATATRPRPPQEPVTEELRAATRELMALYPHQPATETGVAEYKAQLKRWMEKHPNTRHASHTTGFPLSPRASRICTGECFKCGESSHLRAQCTAPPAVQLPPPEQWWRGHCDRVV</sequence>
<proteinExistence type="predicted"/>
<feature type="non-terminal residue" evidence="5">
    <location>
        <position position="1"/>
    </location>
</feature>
<protein>
    <recommendedName>
        <fullName evidence="4">CCHC-type domain-containing protein</fullName>
    </recommendedName>
</protein>
<evidence type="ECO:0000256" key="3">
    <source>
        <dbReference type="SAM" id="MobiDB-lite"/>
    </source>
</evidence>
<dbReference type="AlphaFoldDB" id="A0A5C3KET8"/>
<organism evidence="5 6">
    <name type="scientific">Coprinopsis marcescibilis</name>
    <name type="common">Agaric fungus</name>
    <name type="synonym">Psathyrella marcescibilis</name>
    <dbReference type="NCBI Taxonomy" id="230819"/>
    <lineage>
        <taxon>Eukaryota</taxon>
        <taxon>Fungi</taxon>
        <taxon>Dikarya</taxon>
        <taxon>Basidiomycota</taxon>
        <taxon>Agaricomycotina</taxon>
        <taxon>Agaricomycetes</taxon>
        <taxon>Agaricomycetidae</taxon>
        <taxon>Agaricales</taxon>
        <taxon>Agaricineae</taxon>
        <taxon>Psathyrellaceae</taxon>
        <taxon>Coprinopsis</taxon>
    </lineage>
</organism>
<evidence type="ECO:0000259" key="4">
    <source>
        <dbReference type="PROSITE" id="PS50158"/>
    </source>
</evidence>
<feature type="coiled-coil region" evidence="2">
    <location>
        <begin position="173"/>
        <end position="214"/>
    </location>
</feature>
<dbReference type="GO" id="GO:0003676">
    <property type="term" value="F:nucleic acid binding"/>
    <property type="evidence" value="ECO:0007669"/>
    <property type="project" value="InterPro"/>
</dbReference>
<evidence type="ECO:0000256" key="2">
    <source>
        <dbReference type="SAM" id="Coils"/>
    </source>
</evidence>
<dbReference type="GO" id="GO:0008270">
    <property type="term" value="F:zinc ion binding"/>
    <property type="evidence" value="ECO:0007669"/>
    <property type="project" value="UniProtKB-KW"/>
</dbReference>
<keyword evidence="1" id="KW-0862">Zinc</keyword>
<dbReference type="OrthoDB" id="3055569at2759"/>
<evidence type="ECO:0000313" key="5">
    <source>
        <dbReference type="EMBL" id="TFK18541.1"/>
    </source>
</evidence>
<evidence type="ECO:0000256" key="1">
    <source>
        <dbReference type="PROSITE-ProRule" id="PRU00047"/>
    </source>
</evidence>
<feature type="domain" description="CCHC-type" evidence="4">
    <location>
        <begin position="342"/>
        <end position="355"/>
    </location>
</feature>
<dbReference type="EMBL" id="ML210394">
    <property type="protein sequence ID" value="TFK18541.1"/>
    <property type="molecule type" value="Genomic_DNA"/>
</dbReference>
<keyword evidence="6" id="KW-1185">Reference proteome</keyword>
<keyword evidence="1" id="KW-0479">Metal-binding</keyword>
<keyword evidence="1" id="KW-0863">Zinc-finger</keyword>
<dbReference type="InterPro" id="IPR001878">
    <property type="entry name" value="Znf_CCHC"/>
</dbReference>
<feature type="compositionally biased region" description="Low complexity" evidence="3">
    <location>
        <begin position="260"/>
        <end position="269"/>
    </location>
</feature>
<evidence type="ECO:0000313" key="6">
    <source>
        <dbReference type="Proteomes" id="UP000307440"/>
    </source>
</evidence>
<dbReference type="STRING" id="230819.A0A5C3KET8"/>
<dbReference type="PROSITE" id="PS50158">
    <property type="entry name" value="ZF_CCHC"/>
    <property type="match status" value="1"/>
</dbReference>
<accession>A0A5C3KET8</accession>
<feature type="compositionally biased region" description="Polar residues" evidence="3">
    <location>
        <begin position="238"/>
        <end position="249"/>
    </location>
</feature>
<dbReference type="Proteomes" id="UP000307440">
    <property type="component" value="Unassembled WGS sequence"/>
</dbReference>
<gene>
    <name evidence="5" type="ORF">FA15DRAFT_565340</name>
</gene>
<feature type="non-terminal residue" evidence="5">
    <location>
        <position position="378"/>
    </location>
</feature>